<keyword evidence="1" id="KW-0812">Transmembrane</keyword>
<dbReference type="PANTHER" id="PTHR35124:SF1">
    <property type="entry name" value="CYTOCHROME P450 FAMILY PROTEIN"/>
    <property type="match status" value="1"/>
</dbReference>
<comment type="caution">
    <text evidence="2">The sequence shown here is derived from an EMBL/GenBank/DDBJ whole genome shotgun (WGS) entry which is preliminary data.</text>
</comment>
<reference evidence="2" key="2">
    <citation type="submission" date="2023-05" db="EMBL/GenBank/DDBJ databases">
        <authorList>
            <person name="Schelkunov M.I."/>
        </authorList>
    </citation>
    <scope>NUCLEOTIDE SEQUENCE</scope>
    <source>
        <strain evidence="2">Hsosn_3</strain>
        <tissue evidence="2">Leaf</tissue>
    </source>
</reference>
<reference evidence="2" key="1">
    <citation type="submission" date="2023-02" db="EMBL/GenBank/DDBJ databases">
        <title>Genome of toxic invasive species Heracleum sosnowskyi carries increased number of genes despite the absence of recent whole-genome duplications.</title>
        <authorList>
            <person name="Schelkunov M."/>
            <person name="Shtratnikova V."/>
            <person name="Makarenko M."/>
            <person name="Klepikova A."/>
            <person name="Omelchenko D."/>
            <person name="Novikova G."/>
            <person name="Obukhova E."/>
            <person name="Bogdanov V."/>
            <person name="Penin A."/>
            <person name="Logacheva M."/>
        </authorList>
    </citation>
    <scope>NUCLEOTIDE SEQUENCE</scope>
    <source>
        <strain evidence="2">Hsosn_3</strain>
        <tissue evidence="2">Leaf</tissue>
    </source>
</reference>
<dbReference type="Proteomes" id="UP001237642">
    <property type="component" value="Unassembled WGS sequence"/>
</dbReference>
<dbReference type="AlphaFoldDB" id="A0AAD8MP03"/>
<evidence type="ECO:0000313" key="3">
    <source>
        <dbReference type="Proteomes" id="UP001237642"/>
    </source>
</evidence>
<proteinExistence type="predicted"/>
<keyword evidence="1" id="KW-1133">Transmembrane helix</keyword>
<dbReference type="InterPro" id="IPR013783">
    <property type="entry name" value="Ig-like_fold"/>
</dbReference>
<name>A0AAD8MP03_9APIA</name>
<keyword evidence="1" id="KW-0472">Membrane</keyword>
<dbReference type="PANTHER" id="PTHR35124">
    <property type="entry name" value="CYTOCHROME P450 FAMILY PROTEIN"/>
    <property type="match status" value="1"/>
</dbReference>
<sequence>MELITPLSDVKYHRELLDFLLNMNSSKDYSWIFRSNPMIHWSFKVLICTVFLGILIVWGIDGWDISSFHRDFVDVRLDSNVTHQDFLVIHGNVSQNLVAKPYDSTFVENLTQKIESTAPGVVGKVNQTEQNIASLSRLPDVAQVNETKADIRGVARLPDVSEVNQAKENLTSVSHSPDIAQVIPLNVTQHKFDVSDGSLQGVRDSGYLEWVSAELEPNYTTNLLANWLAPGGEPCRDSQTVDIVIPGLDGNDHIELSTGKIHEFVFQAVDEEGKTRCLGGDYFETDISGELWKSRPPVQDLGNGTYKFSLQVHPDFSGKYEFTIILLFRHYQGLKFSPERFSYDKVLRKVPINIVKSSDKLPEIKQCQRSDLRRTLWSGRWTRHAKNDSCNISNDGRYRCQKPNFPCKEPWCYGSLGSLESNGWTYSTHCSFKLYSGEAAWNCLNKRWIFFWGDSNHCDTIRNILKFILNLDFEVVPRRFDMNITNPNNPRQRVRITSIFNGNHNASGNYQGLNSLYNIPYRELLKQYFSQETVPDTVIMNSGLHDGVYWPNIRRFKKGAEDAAAFWAELLEGVKQRELVAPEVIFRSTIATGGYARRLAFNPSKMEAFNGVLLEKLGQHNVVTTVIDDFDLTYPWHFDNRCNDGVHYGRAPAKMRWRDGQIGHQYFVDLMLCHVLLNALCEH</sequence>
<evidence type="ECO:0000256" key="1">
    <source>
        <dbReference type="SAM" id="Phobius"/>
    </source>
</evidence>
<dbReference type="Gene3D" id="2.60.40.10">
    <property type="entry name" value="Immunoglobulins"/>
    <property type="match status" value="1"/>
</dbReference>
<keyword evidence="3" id="KW-1185">Reference proteome</keyword>
<evidence type="ECO:0000313" key="2">
    <source>
        <dbReference type="EMBL" id="KAK1380131.1"/>
    </source>
</evidence>
<feature type="transmembrane region" description="Helical" evidence="1">
    <location>
        <begin position="41"/>
        <end position="60"/>
    </location>
</feature>
<dbReference type="EMBL" id="JAUIZM010000006">
    <property type="protein sequence ID" value="KAK1380131.1"/>
    <property type="molecule type" value="Genomic_DNA"/>
</dbReference>
<organism evidence="2 3">
    <name type="scientific">Heracleum sosnowskyi</name>
    <dbReference type="NCBI Taxonomy" id="360622"/>
    <lineage>
        <taxon>Eukaryota</taxon>
        <taxon>Viridiplantae</taxon>
        <taxon>Streptophyta</taxon>
        <taxon>Embryophyta</taxon>
        <taxon>Tracheophyta</taxon>
        <taxon>Spermatophyta</taxon>
        <taxon>Magnoliopsida</taxon>
        <taxon>eudicotyledons</taxon>
        <taxon>Gunneridae</taxon>
        <taxon>Pentapetalae</taxon>
        <taxon>asterids</taxon>
        <taxon>campanulids</taxon>
        <taxon>Apiales</taxon>
        <taxon>Apiaceae</taxon>
        <taxon>Apioideae</taxon>
        <taxon>apioid superclade</taxon>
        <taxon>Tordylieae</taxon>
        <taxon>Tordyliinae</taxon>
        <taxon>Heracleum</taxon>
    </lineage>
</organism>
<protein>
    <submittedName>
        <fullName evidence="2">Gelation factor like</fullName>
    </submittedName>
</protein>
<gene>
    <name evidence="2" type="ORF">POM88_026875</name>
</gene>
<accession>A0AAD8MP03</accession>